<evidence type="ECO:0000313" key="2">
    <source>
        <dbReference type="Proteomes" id="UP000029839"/>
    </source>
</evidence>
<proteinExistence type="predicted"/>
<keyword evidence="2" id="KW-1185">Reference proteome</keyword>
<dbReference type="EMBL" id="AXCY01000016">
    <property type="protein sequence ID" value="KGM11692.1"/>
    <property type="molecule type" value="Genomic_DNA"/>
</dbReference>
<sequence>MTTPSATDASASRVRARLEEYQPTSVSPLTWDLVRGEAVELALRAGPTNEGRARKDLELIGDVVRHLVSTGVEITLGQALSDTTLASYDTALLAGGAAGGTVENKRGRFRRLQATHRGVPWRKPRRADGERLESSIQPEVLEDLARMIPSGAAPDPATRRGAGALAAAWKDARRRRRGGNSSLPAAVWASAREYARSQGRPITRAELDAAATYEALAELQPAARLMQSYRLTRRDLDLAVVLAGRLPEAPEPEHRDLLRG</sequence>
<name>A0A0A0BVJ8_9CELL</name>
<dbReference type="OrthoDB" id="3770144at2"/>
<reference evidence="1 2" key="2">
    <citation type="journal article" date="2015" name="Stand. Genomic Sci.">
        <title>Draft genome sequence of Cellulomonas carbonis T26(T) and comparative analysis of six Cellulomonas genomes.</title>
        <authorList>
            <person name="Zhuang W."/>
            <person name="Zhang S."/>
            <person name="Xia X."/>
            <person name="Wang G."/>
        </authorList>
    </citation>
    <scope>NUCLEOTIDE SEQUENCE [LARGE SCALE GENOMIC DNA]</scope>
    <source>
        <strain evidence="1 2">T26</strain>
    </source>
</reference>
<comment type="caution">
    <text evidence="1">The sequence shown here is derived from an EMBL/GenBank/DDBJ whole genome shotgun (WGS) entry which is preliminary data.</text>
</comment>
<dbReference type="RefSeq" id="WP_043604153.1">
    <property type="nucleotide sequence ID" value="NZ_AXCY01000016.1"/>
</dbReference>
<dbReference type="AlphaFoldDB" id="A0A0A0BVJ8"/>
<organism evidence="1 2">
    <name type="scientific">Cellulomonas carbonis T26</name>
    <dbReference type="NCBI Taxonomy" id="947969"/>
    <lineage>
        <taxon>Bacteria</taxon>
        <taxon>Bacillati</taxon>
        <taxon>Actinomycetota</taxon>
        <taxon>Actinomycetes</taxon>
        <taxon>Micrococcales</taxon>
        <taxon>Cellulomonadaceae</taxon>
        <taxon>Cellulomonas</taxon>
    </lineage>
</organism>
<accession>A0A0A0BVJ8</accession>
<gene>
    <name evidence="1" type="ORF">N868_07790</name>
</gene>
<evidence type="ECO:0000313" key="1">
    <source>
        <dbReference type="EMBL" id="KGM11692.1"/>
    </source>
</evidence>
<reference evidence="1 2" key="1">
    <citation type="submission" date="2013-08" db="EMBL/GenBank/DDBJ databases">
        <title>Genome sequencing of Cellulomonas carbonis T26.</title>
        <authorList>
            <person name="Chen F."/>
            <person name="Li Y."/>
            <person name="Wang G."/>
        </authorList>
    </citation>
    <scope>NUCLEOTIDE SEQUENCE [LARGE SCALE GENOMIC DNA]</scope>
    <source>
        <strain evidence="1 2">T26</strain>
    </source>
</reference>
<dbReference type="Proteomes" id="UP000029839">
    <property type="component" value="Unassembled WGS sequence"/>
</dbReference>
<protein>
    <submittedName>
        <fullName evidence="1">Uncharacterized protein</fullName>
    </submittedName>
</protein>